<dbReference type="GO" id="GO:0000160">
    <property type="term" value="P:phosphorelay signal transduction system"/>
    <property type="evidence" value="ECO:0007669"/>
    <property type="project" value="InterPro"/>
</dbReference>
<dbReference type="RefSeq" id="WP_181615334.1">
    <property type="nucleotide sequence ID" value="NZ_BAABAM010000008.1"/>
</dbReference>
<dbReference type="InterPro" id="IPR011990">
    <property type="entry name" value="TPR-like_helical_dom_sf"/>
</dbReference>
<dbReference type="InterPro" id="IPR001867">
    <property type="entry name" value="OmpR/PhoB-type_DNA-bd"/>
</dbReference>
<evidence type="ECO:0000313" key="8">
    <source>
        <dbReference type="EMBL" id="MBA2896611.1"/>
    </source>
</evidence>
<dbReference type="InterPro" id="IPR002182">
    <property type="entry name" value="NB-ARC"/>
</dbReference>
<dbReference type="Proteomes" id="UP000530928">
    <property type="component" value="Unassembled WGS sequence"/>
</dbReference>
<keyword evidence="3 5" id="KW-0238">DNA-binding</keyword>
<dbReference type="SUPFAM" id="SSF46894">
    <property type="entry name" value="C-terminal effector domain of the bipartite response regulators"/>
    <property type="match status" value="1"/>
</dbReference>
<evidence type="ECO:0000256" key="2">
    <source>
        <dbReference type="ARBA" id="ARBA00023015"/>
    </source>
</evidence>
<dbReference type="SUPFAM" id="SSF52540">
    <property type="entry name" value="P-loop containing nucleoside triphosphate hydrolases"/>
    <property type="match status" value="1"/>
</dbReference>
<feature type="domain" description="OmpR/PhoB-type" evidence="7">
    <location>
        <begin position="1"/>
        <end position="90"/>
    </location>
</feature>
<proteinExistence type="inferred from homology"/>
<sequence length="996" mass="108630">MRFGVLGPVSAHMGEEAVPLGPPKRRLLLAVLLCSPGRAVDVDRLVEALWTDAAPASAVENVYQHVSQLRRVLGSETITGRGRPGYVLAVDAPAVDAHRFAEQAQAGAQALAAGDAPTASRILREALALWRGPAFGDLAGELCLREEAVRLEELRLAALEDRVEADLALGLHDDVIGELTALTQAHPYRERYTGQLMLALYRAQRQSEALEAYTRARRRLTKELGLEPGTGLSELHGRILARDPALEPDQGPSRRRPAQLPRSVPDFTGRQAEITQILARLDEERTADGVVIITAIDGMAGVGKTALAVRVAHRLTEWYPDGQLFVDLHAHTAGYQETCPAEALAVLLRAIGVGDDRIPAGLDARSALWRSELAGRRMLIVLDNAVSAEQVRPLLPGSSGCLVLVTSRRRLADLDGIRPMVLDVLPPAEAASLFATIVGERARAEPEAVAEAVELCGRLPLAIRLAAARLGNRPQWTVHSLVGRLRDERRRLAELSSHDRSVEAAFTLSYQQLDTDQQRLFRLLGLTPGVETDAYAVAALADVPLEKADLLLEALLDAQMLQQPALGRYTFHDLIRQFAAERAQLEEPGPERLVAVNRVLDYFSHTARVGADLLQPGRMPLDLGLRRTPGEAPALKSAEEATAWFAEEKATLVAAVHRAGTLGLELPAWHLTRDLGVYVMKTAHPADVLELEEAAVSLARRLPDRRLLALSLLNLSSSLSHSGDLPRAVELTEQAGVVAEELGDERLTWSSRRFLASLHQRVGRFPEAEAGFARAVEWARGAGERYTEAVVMAFHGDVLTLLGREREALRVLEGALELATELDHTDAVIQAATSAARAAIALGELSRAGACVELAVEGARVAGMRAREVTALQARAELLRVSGRQEEALACVRHAYDMAVELEYDKLECEVRVEYGDLLRHGGHLWEARAHYEAALALAEPRGDRYEQTRALDGLARIHHALGEHEQADRHWARALPMAEDMGLPLAVHIRSYRSV</sequence>
<dbReference type="Pfam" id="PF13424">
    <property type="entry name" value="TPR_12"/>
    <property type="match status" value="1"/>
</dbReference>
<keyword evidence="4" id="KW-0804">Transcription</keyword>
<dbReference type="InterPro" id="IPR036388">
    <property type="entry name" value="WH-like_DNA-bd_sf"/>
</dbReference>
<dbReference type="SUPFAM" id="SSF48452">
    <property type="entry name" value="TPR-like"/>
    <property type="match status" value="3"/>
</dbReference>
<dbReference type="FunFam" id="1.25.40.10:FF:000222">
    <property type="entry name" value="SARP family transcriptional regulator"/>
    <property type="match status" value="1"/>
</dbReference>
<dbReference type="PROSITE" id="PS51755">
    <property type="entry name" value="OMPR_PHOB"/>
    <property type="match status" value="1"/>
</dbReference>
<dbReference type="PANTHER" id="PTHR35807">
    <property type="entry name" value="TRANSCRIPTIONAL REGULATOR REDD-RELATED"/>
    <property type="match status" value="1"/>
</dbReference>
<comment type="caution">
    <text evidence="8">The sequence shown here is derived from an EMBL/GenBank/DDBJ whole genome shotgun (WGS) entry which is preliminary data.</text>
</comment>
<feature type="DNA-binding region" description="OmpR/PhoB-type" evidence="5">
    <location>
        <begin position="1"/>
        <end position="90"/>
    </location>
</feature>
<gene>
    <name evidence="8" type="ORF">HNR30_008002</name>
</gene>
<dbReference type="InterPro" id="IPR005158">
    <property type="entry name" value="BTAD"/>
</dbReference>
<dbReference type="InterPro" id="IPR027417">
    <property type="entry name" value="P-loop_NTPase"/>
</dbReference>
<dbReference type="Pfam" id="PF00486">
    <property type="entry name" value="Trans_reg_C"/>
    <property type="match status" value="1"/>
</dbReference>
<dbReference type="PRINTS" id="PR00364">
    <property type="entry name" value="DISEASERSIST"/>
</dbReference>
<dbReference type="CDD" id="cd15831">
    <property type="entry name" value="BTAD"/>
    <property type="match status" value="1"/>
</dbReference>
<dbReference type="Gene3D" id="1.10.10.10">
    <property type="entry name" value="Winged helix-like DNA-binding domain superfamily/Winged helix DNA-binding domain"/>
    <property type="match status" value="1"/>
</dbReference>
<dbReference type="GO" id="GO:0043531">
    <property type="term" value="F:ADP binding"/>
    <property type="evidence" value="ECO:0007669"/>
    <property type="project" value="InterPro"/>
</dbReference>
<keyword evidence="2" id="KW-0805">Transcription regulation</keyword>
<evidence type="ECO:0000256" key="4">
    <source>
        <dbReference type="ARBA" id="ARBA00023163"/>
    </source>
</evidence>
<dbReference type="Gene3D" id="1.25.40.10">
    <property type="entry name" value="Tetratricopeptide repeat domain"/>
    <property type="match status" value="3"/>
</dbReference>
<dbReference type="GO" id="GO:0003677">
    <property type="term" value="F:DNA binding"/>
    <property type="evidence" value="ECO:0007669"/>
    <property type="project" value="UniProtKB-UniRule"/>
</dbReference>
<evidence type="ECO:0000256" key="3">
    <source>
        <dbReference type="ARBA" id="ARBA00023125"/>
    </source>
</evidence>
<evidence type="ECO:0000256" key="6">
    <source>
        <dbReference type="SAM" id="MobiDB-lite"/>
    </source>
</evidence>
<comment type="similarity">
    <text evidence="1">Belongs to the AfsR/DnrI/RedD regulatory family.</text>
</comment>
<dbReference type="Pfam" id="PF03704">
    <property type="entry name" value="BTAD"/>
    <property type="match status" value="1"/>
</dbReference>
<dbReference type="InterPro" id="IPR016032">
    <property type="entry name" value="Sig_transdc_resp-reg_C-effctor"/>
</dbReference>
<evidence type="ECO:0000256" key="5">
    <source>
        <dbReference type="PROSITE-ProRule" id="PRU01091"/>
    </source>
</evidence>
<feature type="region of interest" description="Disordered" evidence="6">
    <location>
        <begin position="242"/>
        <end position="264"/>
    </location>
</feature>
<dbReference type="AlphaFoldDB" id="A0A7W0CSP6"/>
<dbReference type="Pfam" id="PF00931">
    <property type="entry name" value="NB-ARC"/>
    <property type="match status" value="1"/>
</dbReference>
<dbReference type="SMART" id="SM00862">
    <property type="entry name" value="Trans_reg_C"/>
    <property type="match status" value="1"/>
</dbReference>
<protein>
    <submittedName>
        <fullName evidence="8">DNA-binding SARP family transcriptional activator</fullName>
    </submittedName>
</protein>
<keyword evidence="9" id="KW-1185">Reference proteome</keyword>
<name>A0A7W0CSP6_9ACTN</name>
<reference evidence="8 9" key="1">
    <citation type="submission" date="2020-07" db="EMBL/GenBank/DDBJ databases">
        <title>Genomic Encyclopedia of Type Strains, Phase IV (KMG-IV): sequencing the most valuable type-strain genomes for metagenomic binning, comparative biology and taxonomic classification.</title>
        <authorList>
            <person name="Goeker M."/>
        </authorList>
    </citation>
    <scope>NUCLEOTIDE SEQUENCE [LARGE SCALE GENOMIC DNA]</scope>
    <source>
        <strain evidence="8 9">DSM 45533</strain>
    </source>
</reference>
<dbReference type="EMBL" id="JACDUR010000009">
    <property type="protein sequence ID" value="MBA2896611.1"/>
    <property type="molecule type" value="Genomic_DNA"/>
</dbReference>
<evidence type="ECO:0000259" key="7">
    <source>
        <dbReference type="PROSITE" id="PS51755"/>
    </source>
</evidence>
<dbReference type="GO" id="GO:0006355">
    <property type="term" value="P:regulation of DNA-templated transcription"/>
    <property type="evidence" value="ECO:0007669"/>
    <property type="project" value="InterPro"/>
</dbReference>
<dbReference type="InterPro" id="IPR051677">
    <property type="entry name" value="AfsR-DnrI-RedD_regulator"/>
</dbReference>
<dbReference type="Gene3D" id="3.40.50.300">
    <property type="entry name" value="P-loop containing nucleotide triphosphate hydrolases"/>
    <property type="match status" value="1"/>
</dbReference>
<organism evidence="8 9">
    <name type="scientific">Nonomuraea soli</name>
    <dbReference type="NCBI Taxonomy" id="1032476"/>
    <lineage>
        <taxon>Bacteria</taxon>
        <taxon>Bacillati</taxon>
        <taxon>Actinomycetota</taxon>
        <taxon>Actinomycetes</taxon>
        <taxon>Streptosporangiales</taxon>
        <taxon>Streptosporangiaceae</taxon>
        <taxon>Nonomuraea</taxon>
    </lineage>
</organism>
<evidence type="ECO:0000256" key="1">
    <source>
        <dbReference type="ARBA" id="ARBA00005820"/>
    </source>
</evidence>
<evidence type="ECO:0000313" key="9">
    <source>
        <dbReference type="Proteomes" id="UP000530928"/>
    </source>
</evidence>
<dbReference type="PANTHER" id="PTHR35807:SF1">
    <property type="entry name" value="TRANSCRIPTIONAL REGULATOR REDD"/>
    <property type="match status" value="1"/>
</dbReference>
<dbReference type="SMART" id="SM01043">
    <property type="entry name" value="BTAD"/>
    <property type="match status" value="1"/>
</dbReference>
<accession>A0A7W0CSP6</accession>